<organism evidence="2 3">
    <name type="scientific">Legionella anisa</name>
    <dbReference type="NCBI Taxonomy" id="28082"/>
    <lineage>
        <taxon>Bacteria</taxon>
        <taxon>Pseudomonadati</taxon>
        <taxon>Pseudomonadota</taxon>
        <taxon>Gammaproteobacteria</taxon>
        <taxon>Legionellales</taxon>
        <taxon>Legionellaceae</taxon>
        <taxon>Legionella</taxon>
    </lineage>
</organism>
<evidence type="ECO:0000313" key="3">
    <source>
        <dbReference type="Proteomes" id="UP000192511"/>
    </source>
</evidence>
<proteinExistence type="predicted"/>
<dbReference type="Proteomes" id="UP000192511">
    <property type="component" value="Unassembled WGS sequence"/>
</dbReference>
<gene>
    <name evidence="2" type="ORF">A6J39_015890</name>
</gene>
<dbReference type="AlphaFoldDB" id="A0AAX0WVB5"/>
<dbReference type="EMBL" id="NBTX02000004">
    <property type="protein sequence ID" value="PNL62567.1"/>
    <property type="molecule type" value="Genomic_DNA"/>
</dbReference>
<sequence>MRKNELAKFLDENQDSTLDEIHELRKSYESLTNLSGDDEIPAQIQEEYEHVVRVVYDPSVPHYPFRWKEFIPEIMEADLHAISDGFTAGDLVYGINGARIMLFNALQSEHRDDFTTRLANGTHKATIDPYIDIFLKDSSNPSDPFYVPAQSFKSYATLFKPELEQFSPSWRAEDNAPFIKKMSKLGIMWVLNNENKLHFVLNNIDYKMCFEKRFDKITFAELRFLYRHWEQFKPFYEEGKINFYFLKEKQLVKVDAPWESKPDIVSTYVPKHSHQKSYHAFFNSFIINLITNEIKTEKWRTGLWGFGGGSPITVDGQQIKVPHRVAQIYNIANDNTLSLAAKYLEVMKLAREAVDNPRKLQKPETTAFYQAILDFDKKLSHQARAGEIRFFRSKSELEQQQNLQKDEDTQRHQPT</sequence>
<dbReference type="RefSeq" id="WP_019234984.1">
    <property type="nucleotide sequence ID" value="NZ_CAAAHR010000023.1"/>
</dbReference>
<dbReference type="GeneID" id="98065034"/>
<feature type="compositionally biased region" description="Basic and acidic residues" evidence="1">
    <location>
        <begin position="404"/>
        <end position="415"/>
    </location>
</feature>
<name>A0AAX0WVB5_9GAMM</name>
<accession>A0AAX0WVB5</accession>
<keyword evidence="3" id="KW-1185">Reference proteome</keyword>
<evidence type="ECO:0000313" key="2">
    <source>
        <dbReference type="EMBL" id="PNL62567.1"/>
    </source>
</evidence>
<reference evidence="2" key="1">
    <citation type="submission" date="2017-12" db="EMBL/GenBank/DDBJ databases">
        <title>FDA dAtabase for Regulatory Grade micrObial Sequences (FDA-ARGOS): Supporting development and validation of Infectious Disease Dx tests.</title>
        <authorList>
            <person name="Kerrigan L."/>
            <person name="Tallon L.J."/>
            <person name="Sadzewicz L."/>
            <person name="Sengamalay N."/>
            <person name="Ott S."/>
            <person name="Godinez A."/>
            <person name="Nagaraj S."/>
            <person name="Vavikolanu K."/>
            <person name="Vyas G."/>
            <person name="Nadendla S."/>
            <person name="Aluvathingal J."/>
            <person name="Sichtig H."/>
        </authorList>
    </citation>
    <scope>NUCLEOTIDE SEQUENCE [LARGE SCALE GENOMIC DNA]</scope>
    <source>
        <strain evidence="2">FDAARGOS_200</strain>
    </source>
</reference>
<protein>
    <submittedName>
        <fullName evidence="2">Uncharacterized protein</fullName>
    </submittedName>
</protein>
<feature type="region of interest" description="Disordered" evidence="1">
    <location>
        <begin position="396"/>
        <end position="415"/>
    </location>
</feature>
<comment type="caution">
    <text evidence="2">The sequence shown here is derived from an EMBL/GenBank/DDBJ whole genome shotgun (WGS) entry which is preliminary data.</text>
</comment>
<evidence type="ECO:0000256" key="1">
    <source>
        <dbReference type="SAM" id="MobiDB-lite"/>
    </source>
</evidence>